<dbReference type="InterPro" id="IPR050317">
    <property type="entry name" value="Plant_Fungal_Acyltransferase"/>
</dbReference>
<dbReference type="PANTHER" id="PTHR31642">
    <property type="entry name" value="TRICHOTHECENE 3-O-ACETYLTRANSFERASE"/>
    <property type="match status" value="1"/>
</dbReference>
<dbReference type="Proteomes" id="UP001168098">
    <property type="component" value="Unassembled WGS sequence"/>
</dbReference>
<organism evidence="2 3">
    <name type="scientific">Vitis rotundifolia</name>
    <name type="common">Muscadine grape</name>
    <dbReference type="NCBI Taxonomy" id="103349"/>
    <lineage>
        <taxon>Eukaryota</taxon>
        <taxon>Viridiplantae</taxon>
        <taxon>Streptophyta</taxon>
        <taxon>Embryophyta</taxon>
        <taxon>Tracheophyta</taxon>
        <taxon>Spermatophyta</taxon>
        <taxon>Magnoliopsida</taxon>
        <taxon>eudicotyledons</taxon>
        <taxon>Gunneridae</taxon>
        <taxon>Pentapetalae</taxon>
        <taxon>rosids</taxon>
        <taxon>Vitales</taxon>
        <taxon>Vitaceae</taxon>
        <taxon>Viteae</taxon>
        <taxon>Vitis</taxon>
    </lineage>
</organism>
<accession>A0AA39DX38</accession>
<dbReference type="Pfam" id="PF02458">
    <property type="entry name" value="Transferase"/>
    <property type="match status" value="1"/>
</dbReference>
<proteinExistence type="inferred from homology"/>
<reference evidence="2 3" key="1">
    <citation type="journal article" date="2023" name="BMC Biotechnol.">
        <title>Vitis rotundifolia cv Carlos genome sequencing.</title>
        <authorList>
            <person name="Huff M."/>
            <person name="Hulse-Kemp A."/>
            <person name="Scheffler B."/>
            <person name="Youngblood R."/>
            <person name="Simpson S."/>
            <person name="Babiker E."/>
            <person name="Staton M."/>
        </authorList>
    </citation>
    <scope>NUCLEOTIDE SEQUENCE [LARGE SCALE GENOMIC DNA]</scope>
    <source>
        <tissue evidence="2">Leaf</tissue>
    </source>
</reference>
<comment type="caution">
    <text evidence="2">The sequence shown here is derived from an EMBL/GenBank/DDBJ whole genome shotgun (WGS) entry which is preliminary data.</text>
</comment>
<evidence type="ECO:0000313" key="2">
    <source>
        <dbReference type="EMBL" id="KAJ9701096.1"/>
    </source>
</evidence>
<dbReference type="Gene3D" id="3.30.559.10">
    <property type="entry name" value="Chloramphenicol acetyltransferase-like domain"/>
    <property type="match status" value="2"/>
</dbReference>
<keyword evidence="3" id="KW-1185">Reference proteome</keyword>
<evidence type="ECO:0000313" key="3">
    <source>
        <dbReference type="Proteomes" id="UP001168098"/>
    </source>
</evidence>
<dbReference type="EMBL" id="JARBHA010000005">
    <property type="protein sequence ID" value="KAJ9701096.1"/>
    <property type="molecule type" value="Genomic_DNA"/>
</dbReference>
<evidence type="ECO:0000256" key="1">
    <source>
        <dbReference type="ARBA" id="ARBA00009861"/>
    </source>
</evidence>
<dbReference type="PANTHER" id="PTHR31642:SF115">
    <property type="entry name" value="PROTEIN ECERIFERUM 26-LIKE"/>
    <property type="match status" value="1"/>
</dbReference>
<evidence type="ECO:0008006" key="4">
    <source>
        <dbReference type="Google" id="ProtNLM"/>
    </source>
</evidence>
<name>A0AA39DX38_VITRO</name>
<dbReference type="AlphaFoldDB" id="A0AA39DX38"/>
<comment type="similarity">
    <text evidence="1">Belongs to the plant acyltransferase family.</text>
</comment>
<protein>
    <recommendedName>
        <fullName evidence="4">Protein ECERIFERUM 26-like</fullName>
    </recommendedName>
</protein>
<dbReference type="GO" id="GO:0016747">
    <property type="term" value="F:acyltransferase activity, transferring groups other than amino-acyl groups"/>
    <property type="evidence" value="ECO:0007669"/>
    <property type="project" value="TreeGrafter"/>
</dbReference>
<gene>
    <name evidence="2" type="ORF">PVL29_006444</name>
</gene>
<dbReference type="InterPro" id="IPR023213">
    <property type="entry name" value="CAT-like_dom_sf"/>
</dbReference>
<sequence>MVSSDHQNLVYDIKLSSVGPGHVTGSNVVHEPSNMDLAMKLHYLRGVYFFSSEAVQGLTVYRIKEPMFTWLNHYYWTCGRFRRSNSGRPLIKCNDCGVRIIEAKCDKTIDEWLEMKDSSLTKLLVSNHIIGPELPFSPLVFLQVTSFKCGGMSLGLSWAHVLADAFSASDFINMWGQAMANQLPQHPVDLSKSSSMLVKPANRSQLATDPLSIKRVDPVGDNWITANNCKMEPFSFHITATQLTQLQTKISGHKATPPFECLCTIFWQSIARVCSRHEPEIVTVCKNERGSRRTGTLSNSAQIISTVKADFSVKEAKPKDVAALLVEHAVDERGLIEAAVERDGGVSDFIVYGANLTFVNLEEASFYGLELKGQKPVHVSYLIDGIGDEGVVLVAPPGPKDSGKDSSEGRIVTVIFPEDQVMELKSELKREWSIA</sequence>